<dbReference type="SUPFAM" id="SSF48452">
    <property type="entry name" value="TPR-like"/>
    <property type="match status" value="1"/>
</dbReference>
<dbReference type="Gene3D" id="1.25.40.10">
    <property type="entry name" value="Tetratricopeptide repeat domain"/>
    <property type="match status" value="1"/>
</dbReference>
<keyword evidence="2" id="KW-1185">Reference proteome</keyword>
<dbReference type="EMBL" id="FWFP01000011">
    <property type="protein sequence ID" value="SLN69649.1"/>
    <property type="molecule type" value="Genomic_DNA"/>
</dbReference>
<organism evidence="1 2">
    <name type="scientific">Ruegeria meonggei</name>
    <dbReference type="NCBI Taxonomy" id="1446476"/>
    <lineage>
        <taxon>Bacteria</taxon>
        <taxon>Pseudomonadati</taxon>
        <taxon>Pseudomonadota</taxon>
        <taxon>Alphaproteobacteria</taxon>
        <taxon>Rhodobacterales</taxon>
        <taxon>Roseobacteraceae</taxon>
        <taxon>Ruegeria</taxon>
    </lineage>
</organism>
<dbReference type="InterPro" id="IPR011990">
    <property type="entry name" value="TPR-like_helical_dom_sf"/>
</dbReference>
<dbReference type="OrthoDB" id="5801125at2"/>
<dbReference type="RefSeq" id="WP_085824026.1">
    <property type="nucleotide sequence ID" value="NZ_FWFP01000011.1"/>
</dbReference>
<dbReference type="AlphaFoldDB" id="A0A1X7A475"/>
<accession>A0A1X7A475</accession>
<evidence type="ECO:0000313" key="2">
    <source>
        <dbReference type="Proteomes" id="UP000193778"/>
    </source>
</evidence>
<name>A0A1X7A475_9RHOB</name>
<sequence>MRWLAIAGAACIALAFALGGATPFGRAALAIGLYPLAANLFSDPSWHGIALYRSGDFDEAAEAFKSAGDQYNLGNAEARNGKMAAALEAYDQAIGKGNSDAQANFDVLAAYYAGQQIEPEALGLFPERKSGPKAESFVARGNARAAGTGSEVTNSNTMLGLAELDSRGRLGVRRIFDDKFMVADQRWLHQLSDVPGEFMAARIAQEHKRRVKLGLSPPEAESSE</sequence>
<reference evidence="2" key="1">
    <citation type="submission" date="2017-03" db="EMBL/GenBank/DDBJ databases">
        <authorList>
            <person name="Rodrigo-Torres L."/>
            <person name="Arahal R.D."/>
            <person name="Lucena T."/>
        </authorList>
    </citation>
    <scope>NUCLEOTIDE SEQUENCE [LARGE SCALE GENOMIC DNA]</scope>
    <source>
        <strain evidence="2">CECT 8411</strain>
    </source>
</reference>
<gene>
    <name evidence="1" type="ORF">RUM8411_03564</name>
</gene>
<dbReference type="Proteomes" id="UP000193778">
    <property type="component" value="Unassembled WGS sequence"/>
</dbReference>
<evidence type="ECO:0000313" key="1">
    <source>
        <dbReference type="EMBL" id="SLN69649.1"/>
    </source>
</evidence>
<proteinExistence type="predicted"/>
<protein>
    <submittedName>
        <fullName evidence="1">Tetratricopeptide repeat protein</fullName>
    </submittedName>
</protein>